<feature type="compositionally biased region" description="Low complexity" evidence="1">
    <location>
        <begin position="155"/>
        <end position="166"/>
    </location>
</feature>
<organism evidence="2 3">
    <name type="scientific">Filimonas zeae</name>
    <dbReference type="NCBI Taxonomy" id="1737353"/>
    <lineage>
        <taxon>Bacteria</taxon>
        <taxon>Pseudomonadati</taxon>
        <taxon>Bacteroidota</taxon>
        <taxon>Chitinophagia</taxon>
        <taxon>Chitinophagales</taxon>
        <taxon>Chitinophagaceae</taxon>
        <taxon>Filimonas</taxon>
    </lineage>
</organism>
<evidence type="ECO:0000313" key="3">
    <source>
        <dbReference type="Proteomes" id="UP000627292"/>
    </source>
</evidence>
<dbReference type="EMBL" id="BMIB01000001">
    <property type="protein sequence ID" value="GGH59773.1"/>
    <property type="molecule type" value="Genomic_DNA"/>
</dbReference>
<comment type="caution">
    <text evidence="2">The sequence shown here is derived from an EMBL/GenBank/DDBJ whole genome shotgun (WGS) entry which is preliminary data.</text>
</comment>
<dbReference type="AlphaFoldDB" id="A0A917IQJ5"/>
<gene>
    <name evidence="2" type="ORF">GCM10011379_06920</name>
</gene>
<dbReference type="Proteomes" id="UP000627292">
    <property type="component" value="Unassembled WGS sequence"/>
</dbReference>
<accession>A0A917IQJ5</accession>
<dbReference type="RefSeq" id="WP_188950580.1">
    <property type="nucleotide sequence ID" value="NZ_BMIB01000001.1"/>
</dbReference>
<feature type="region of interest" description="Disordered" evidence="1">
    <location>
        <begin position="140"/>
        <end position="184"/>
    </location>
</feature>
<reference evidence="2" key="1">
    <citation type="journal article" date="2014" name="Int. J. Syst. Evol. Microbiol.">
        <title>Complete genome sequence of Corynebacterium casei LMG S-19264T (=DSM 44701T), isolated from a smear-ripened cheese.</title>
        <authorList>
            <consortium name="US DOE Joint Genome Institute (JGI-PGF)"/>
            <person name="Walter F."/>
            <person name="Albersmeier A."/>
            <person name="Kalinowski J."/>
            <person name="Ruckert C."/>
        </authorList>
    </citation>
    <scope>NUCLEOTIDE SEQUENCE</scope>
    <source>
        <strain evidence="2">CGMCC 1.15290</strain>
    </source>
</reference>
<reference evidence="2" key="2">
    <citation type="submission" date="2020-09" db="EMBL/GenBank/DDBJ databases">
        <authorList>
            <person name="Sun Q."/>
            <person name="Zhou Y."/>
        </authorList>
    </citation>
    <scope>NUCLEOTIDE SEQUENCE</scope>
    <source>
        <strain evidence="2">CGMCC 1.15290</strain>
    </source>
</reference>
<evidence type="ECO:0000313" key="2">
    <source>
        <dbReference type="EMBL" id="GGH59773.1"/>
    </source>
</evidence>
<keyword evidence="3" id="KW-1185">Reference proteome</keyword>
<name>A0A917IQJ5_9BACT</name>
<proteinExistence type="predicted"/>
<sequence length="184" mass="20770">MNKLPSSRPATPEELTRRRESLDELAQKLAIAGYIPPEQQQPLAEKLFTQFFGDSSSIPAAEQLHTLTLTTELDKSTTVLSAINVVSYPDTTAVEVQWLRCSMDNITKDISPVFDTHLPSIQAVAILLKETQAIHKRLATQHHKHKAGNTNPLITTTGHKNNNTTKRWIDQLPENRNTPFRKRR</sequence>
<protein>
    <submittedName>
        <fullName evidence="2">Uncharacterized protein</fullName>
    </submittedName>
</protein>
<evidence type="ECO:0000256" key="1">
    <source>
        <dbReference type="SAM" id="MobiDB-lite"/>
    </source>
</evidence>